<dbReference type="EMBL" id="CM039426">
    <property type="protein sequence ID" value="KAI4357433.1"/>
    <property type="molecule type" value="Genomic_DNA"/>
</dbReference>
<dbReference type="Proteomes" id="UP000828941">
    <property type="component" value="Chromosome 1"/>
</dbReference>
<sequence length="160" mass="17932">MIFPLKLIIKTGKKRNKKSTSIRQRRHSTLSVEGYASAGNRSSSSSSSLACKGNFVIYTADQKRFVIPLEYLCNGIFLELFKMSEEEYGHSSEVPIKLPCDAVFMEYAILLIQRGVDIGLEKALLSSINGDSCSLSASFIRGHPSQQLLICCSQNRMYWH</sequence>
<gene>
    <name evidence="1" type="ORF">L6164_001381</name>
</gene>
<reference evidence="1 2" key="1">
    <citation type="journal article" date="2022" name="DNA Res.">
        <title>Chromosomal-level genome assembly of the orchid tree Bauhinia variegata (Leguminosae; Cercidoideae) supports the allotetraploid origin hypothesis of Bauhinia.</title>
        <authorList>
            <person name="Zhong Y."/>
            <person name="Chen Y."/>
            <person name="Zheng D."/>
            <person name="Pang J."/>
            <person name="Liu Y."/>
            <person name="Luo S."/>
            <person name="Meng S."/>
            <person name="Qian L."/>
            <person name="Wei D."/>
            <person name="Dai S."/>
            <person name="Zhou R."/>
        </authorList>
    </citation>
    <scope>NUCLEOTIDE SEQUENCE [LARGE SCALE GENOMIC DNA]</scope>
    <source>
        <strain evidence="1">BV-YZ2020</strain>
    </source>
</reference>
<keyword evidence="2" id="KW-1185">Reference proteome</keyword>
<protein>
    <submittedName>
        <fullName evidence="1">Uncharacterized protein</fullName>
    </submittedName>
</protein>
<comment type="caution">
    <text evidence="1">The sequence shown here is derived from an EMBL/GenBank/DDBJ whole genome shotgun (WGS) entry which is preliminary data.</text>
</comment>
<evidence type="ECO:0000313" key="2">
    <source>
        <dbReference type="Proteomes" id="UP000828941"/>
    </source>
</evidence>
<evidence type="ECO:0000313" key="1">
    <source>
        <dbReference type="EMBL" id="KAI4357433.1"/>
    </source>
</evidence>
<name>A0ACB9Q9I9_BAUVA</name>
<proteinExistence type="predicted"/>
<organism evidence="1 2">
    <name type="scientific">Bauhinia variegata</name>
    <name type="common">Purple orchid tree</name>
    <name type="synonym">Phanera variegata</name>
    <dbReference type="NCBI Taxonomy" id="167791"/>
    <lineage>
        <taxon>Eukaryota</taxon>
        <taxon>Viridiplantae</taxon>
        <taxon>Streptophyta</taxon>
        <taxon>Embryophyta</taxon>
        <taxon>Tracheophyta</taxon>
        <taxon>Spermatophyta</taxon>
        <taxon>Magnoliopsida</taxon>
        <taxon>eudicotyledons</taxon>
        <taxon>Gunneridae</taxon>
        <taxon>Pentapetalae</taxon>
        <taxon>rosids</taxon>
        <taxon>fabids</taxon>
        <taxon>Fabales</taxon>
        <taxon>Fabaceae</taxon>
        <taxon>Cercidoideae</taxon>
        <taxon>Cercideae</taxon>
        <taxon>Bauhiniinae</taxon>
        <taxon>Bauhinia</taxon>
    </lineage>
</organism>
<accession>A0ACB9Q9I9</accession>